<reference evidence="1" key="2">
    <citation type="submission" date="2025-09" db="UniProtKB">
        <authorList>
            <consortium name="EnsemblPlants"/>
        </authorList>
    </citation>
    <scope>IDENTIFICATION</scope>
</reference>
<dbReference type="Proteomes" id="UP001732700">
    <property type="component" value="Chromosome 2D"/>
</dbReference>
<accession>A0ACD5UWZ7</accession>
<reference evidence="1" key="1">
    <citation type="submission" date="2021-05" db="EMBL/GenBank/DDBJ databases">
        <authorList>
            <person name="Scholz U."/>
            <person name="Mascher M."/>
            <person name="Fiebig A."/>
        </authorList>
    </citation>
    <scope>NUCLEOTIDE SEQUENCE [LARGE SCALE GENOMIC DNA]</scope>
</reference>
<organism evidence="1 2">
    <name type="scientific">Avena sativa</name>
    <name type="common">Oat</name>
    <dbReference type="NCBI Taxonomy" id="4498"/>
    <lineage>
        <taxon>Eukaryota</taxon>
        <taxon>Viridiplantae</taxon>
        <taxon>Streptophyta</taxon>
        <taxon>Embryophyta</taxon>
        <taxon>Tracheophyta</taxon>
        <taxon>Spermatophyta</taxon>
        <taxon>Magnoliopsida</taxon>
        <taxon>Liliopsida</taxon>
        <taxon>Poales</taxon>
        <taxon>Poaceae</taxon>
        <taxon>BOP clade</taxon>
        <taxon>Pooideae</taxon>
        <taxon>Poodae</taxon>
        <taxon>Poeae</taxon>
        <taxon>Poeae Chloroplast Group 1 (Aveneae type)</taxon>
        <taxon>Aveninae</taxon>
        <taxon>Avena</taxon>
    </lineage>
</organism>
<protein>
    <submittedName>
        <fullName evidence="1">Uncharacterized protein</fullName>
    </submittedName>
</protein>
<keyword evidence="2" id="KW-1185">Reference proteome</keyword>
<proteinExistence type="predicted"/>
<sequence length="635" mass="70982">MPLVDSQAHAVSNFLDQTSTTTRPPCLFPLSSLSLSRVSPHQTLVRRRDAGDQWACSAGGVPSLAVDTGAAEDDQAEDGKGSDGSTANGRGVAVVGLGVEAGTGATESDQGEHNKGSDGQAADGHGAMVGGLGMEANAGVCSTAGSGTGSVAGSTRMDWQEGMDPNSSYLLKIRLFGNQKKLETRSDVFVLISDGIQANNNTKESKDSYICNPIPENEHVGIDEEKMYLDKEPIPLNVVLFSDKEKDKSYVLEDDSEDESDEDSEDEVEVEEEEFHEANHAPNVEYDKDDPPMTVGLSQHAIKCEFEYNTEKSAPRRFRGYCKRRDEDGCRWRIHASTTTDMHTIVVKNPCDHDCSSTTRKKKVKNATKHWICEKVKDWLIEDATLGAKALRKKLKEHYKIKIHYKRVYMGKLLALKQLYGDWDSIFDNLYRFKAQVESCCPGSIVQIDHHTINDKIRFRRVFVALKPCIDGFCSGCRPYLAVDNTFLTCRFKGQLASATAVDGHNWMYSVCFGVFDSETNENWIWFMQLLRQAIGSPTGLAICTDAGQVVMTGVKEVFPEAEHRECMFHLVSNFKKKFHGKVFDDHLWAAAYSWNPYLFDKQWVAMEEAKPAAIAYIRKWHNRMWSRSQFSPIV</sequence>
<dbReference type="EnsemblPlants" id="AVESA.00010b.r2.2DG0334550.1">
    <property type="protein sequence ID" value="AVESA.00010b.r2.2DG0334550.1.CDS"/>
    <property type="gene ID" value="AVESA.00010b.r2.2DG0334550"/>
</dbReference>
<evidence type="ECO:0000313" key="1">
    <source>
        <dbReference type="EnsemblPlants" id="AVESA.00010b.r2.2DG0334550.1.CDS"/>
    </source>
</evidence>
<name>A0ACD5UWZ7_AVESA</name>
<evidence type="ECO:0000313" key="2">
    <source>
        <dbReference type="Proteomes" id="UP001732700"/>
    </source>
</evidence>